<keyword evidence="4" id="KW-1185">Reference proteome</keyword>
<proteinExistence type="predicted"/>
<dbReference type="PANTHER" id="PTHR13097:SF7">
    <property type="entry name" value="GENERAL TRANSCRIPTION FACTOR IIE SUBUNIT 1"/>
    <property type="match status" value="1"/>
</dbReference>
<feature type="region of interest" description="Disordered" evidence="1">
    <location>
        <begin position="281"/>
        <end position="306"/>
    </location>
</feature>
<dbReference type="Proteomes" id="UP000626092">
    <property type="component" value="Unassembled WGS sequence"/>
</dbReference>
<evidence type="ECO:0000256" key="2">
    <source>
        <dbReference type="SAM" id="Phobius"/>
    </source>
</evidence>
<dbReference type="InterPro" id="IPR013083">
    <property type="entry name" value="Znf_RING/FYVE/PHD"/>
</dbReference>
<evidence type="ECO:0000313" key="4">
    <source>
        <dbReference type="Proteomes" id="UP000626092"/>
    </source>
</evidence>
<dbReference type="OrthoDB" id="361102at2759"/>
<organism evidence="3 4">
    <name type="scientific">Rhododendron simsii</name>
    <name type="common">Sims's rhododendron</name>
    <dbReference type="NCBI Taxonomy" id="118357"/>
    <lineage>
        <taxon>Eukaryota</taxon>
        <taxon>Viridiplantae</taxon>
        <taxon>Streptophyta</taxon>
        <taxon>Embryophyta</taxon>
        <taxon>Tracheophyta</taxon>
        <taxon>Spermatophyta</taxon>
        <taxon>Magnoliopsida</taxon>
        <taxon>eudicotyledons</taxon>
        <taxon>Gunneridae</taxon>
        <taxon>Pentapetalae</taxon>
        <taxon>asterids</taxon>
        <taxon>Ericales</taxon>
        <taxon>Ericaceae</taxon>
        <taxon>Ericoideae</taxon>
        <taxon>Rhodoreae</taxon>
        <taxon>Rhododendron</taxon>
    </lineage>
</organism>
<dbReference type="EMBL" id="WJXA01000009">
    <property type="protein sequence ID" value="KAF7132118.1"/>
    <property type="molecule type" value="Genomic_DNA"/>
</dbReference>
<keyword evidence="2" id="KW-1133">Transmembrane helix</keyword>
<feature type="compositionally biased region" description="Polar residues" evidence="1">
    <location>
        <begin position="336"/>
        <end position="346"/>
    </location>
</feature>
<gene>
    <name evidence="3" type="ORF">RHSIM_Rhsim09G0110400</name>
</gene>
<evidence type="ECO:0000313" key="3">
    <source>
        <dbReference type="EMBL" id="KAF7132118.1"/>
    </source>
</evidence>
<dbReference type="FunFam" id="3.30.40.10:FF:000269">
    <property type="entry name" value="Transcription initiation factor IIE subunit alpha"/>
    <property type="match status" value="1"/>
</dbReference>
<dbReference type="InterPro" id="IPR039997">
    <property type="entry name" value="TFE"/>
</dbReference>
<keyword evidence="2" id="KW-0472">Membrane</keyword>
<keyword evidence="2" id="KW-0812">Transmembrane</keyword>
<feature type="compositionally biased region" description="Basic and acidic residues" evidence="1">
    <location>
        <begin position="348"/>
        <end position="361"/>
    </location>
</feature>
<evidence type="ECO:0008006" key="5">
    <source>
        <dbReference type="Google" id="ProtNLM"/>
    </source>
</evidence>
<feature type="region of interest" description="Disordered" evidence="1">
    <location>
        <begin position="333"/>
        <end position="388"/>
    </location>
</feature>
<dbReference type="Gene3D" id="3.30.40.10">
    <property type="entry name" value="Zinc/RING finger domain, C3HC4 (zinc finger)"/>
    <property type="match status" value="1"/>
</dbReference>
<reference evidence="3" key="1">
    <citation type="submission" date="2019-11" db="EMBL/GenBank/DDBJ databases">
        <authorList>
            <person name="Liu Y."/>
            <person name="Hou J."/>
            <person name="Li T.-Q."/>
            <person name="Guan C.-H."/>
            <person name="Wu X."/>
            <person name="Wu H.-Z."/>
            <person name="Ling F."/>
            <person name="Zhang R."/>
            <person name="Shi X.-G."/>
            <person name="Ren J.-P."/>
            <person name="Chen E.-F."/>
            <person name="Sun J.-M."/>
        </authorList>
    </citation>
    <scope>NUCLEOTIDE SEQUENCE</scope>
    <source>
        <strain evidence="3">Adult_tree_wgs_1</strain>
        <tissue evidence="3">Leaves</tissue>
    </source>
</reference>
<dbReference type="GO" id="GO:0005673">
    <property type="term" value="C:transcription factor TFIIE complex"/>
    <property type="evidence" value="ECO:0007669"/>
    <property type="project" value="TreeGrafter"/>
</dbReference>
<sequence>MRKKLKDELENKNTVQEYICPNCTKRYTALDALRLVSTEDEYFHCESCNGELVAESDKLAAQEMGDGDDNARRRRREKLKDMLQKLEVLVLFLLLDSLLIIHVTAIVLIGGCTDELLTVWSYRKFCKGARGIYFDKALGRDSLVMPGRNVRLLLPPQLENTSLLVLIVLEQLKPLMDQLSRVKDLPVPEFGNLHAWELRAAVRTGNGDFNANDASRSAQGFGGTPMPCVGETKVEVAFSGVDERGEDTKSENSNSAMKVLPPWMIKQGMNLTKEQRGEVKEEMKMEGTSAPVDISEDKKDKKSMTQNTDAKILQATYYAAILQMQQKEAAKREQELSNTDISNGVYTKSDRQVGSKSKRDDNEGDEDIEWEEAAPTGNAGESYKSLAF</sequence>
<accession>A0A834LBP7</accession>
<feature type="transmembrane region" description="Helical" evidence="2">
    <location>
        <begin position="88"/>
        <end position="109"/>
    </location>
</feature>
<name>A0A834LBP7_RHOSS</name>
<protein>
    <recommendedName>
        <fullName evidence="5">Transcription factor TFIIE alpha subunit</fullName>
    </recommendedName>
</protein>
<evidence type="ECO:0000256" key="1">
    <source>
        <dbReference type="SAM" id="MobiDB-lite"/>
    </source>
</evidence>
<dbReference type="GO" id="GO:0006367">
    <property type="term" value="P:transcription initiation at RNA polymerase II promoter"/>
    <property type="evidence" value="ECO:0007669"/>
    <property type="project" value="TreeGrafter"/>
</dbReference>
<feature type="compositionally biased region" description="Acidic residues" evidence="1">
    <location>
        <begin position="362"/>
        <end position="372"/>
    </location>
</feature>
<comment type="caution">
    <text evidence="3">The sequence shown here is derived from an EMBL/GenBank/DDBJ whole genome shotgun (WGS) entry which is preliminary data.</text>
</comment>
<dbReference type="SUPFAM" id="SSF57783">
    <property type="entry name" value="Zinc beta-ribbon"/>
    <property type="match status" value="1"/>
</dbReference>
<dbReference type="PANTHER" id="PTHR13097">
    <property type="entry name" value="TRANSCRIPTION INITIATION FACTOR IIE, ALPHA SUBUNIT"/>
    <property type="match status" value="1"/>
</dbReference>
<dbReference type="AlphaFoldDB" id="A0A834LBP7"/>